<evidence type="ECO:0000259" key="1">
    <source>
        <dbReference type="PROSITE" id="PS50113"/>
    </source>
</evidence>
<keyword evidence="5" id="KW-1185">Reference proteome</keyword>
<reference evidence="4" key="1">
    <citation type="submission" date="2019-12" db="EMBL/GenBank/DDBJ databases">
        <title>Comparative genomics gives insights into the taxonomy of the Azoarcus-Aromatoleum group and reveals separate origins of nif in the plant-associated Azoarcus and non-plant-associated Aromatoleum sub-groups.</title>
        <authorList>
            <person name="Lafos M."/>
            <person name="Maluk M."/>
            <person name="Batista M."/>
            <person name="Junghare M."/>
            <person name="Carmona M."/>
            <person name="Faoro H."/>
            <person name="Cruz L.M."/>
            <person name="Battistoni F."/>
            <person name="De Souza E."/>
            <person name="Pedrosa F."/>
            <person name="Chen W.-M."/>
            <person name="Poole P.S."/>
            <person name="Dixon R.A."/>
            <person name="James E.K."/>
        </authorList>
    </citation>
    <scope>NUCLEOTIDE SEQUENCE</scope>
    <source>
        <strain evidence="4">NSC3</strain>
    </source>
</reference>
<dbReference type="CDD" id="cd01948">
    <property type="entry name" value="EAL"/>
    <property type="match status" value="1"/>
</dbReference>
<dbReference type="PANTHER" id="PTHR44757">
    <property type="entry name" value="DIGUANYLATE CYCLASE DGCP"/>
    <property type="match status" value="1"/>
</dbReference>
<evidence type="ECO:0000259" key="3">
    <source>
        <dbReference type="PROSITE" id="PS50887"/>
    </source>
</evidence>
<dbReference type="SUPFAM" id="SSF55073">
    <property type="entry name" value="Nucleotide cyclase"/>
    <property type="match status" value="1"/>
</dbReference>
<dbReference type="PANTHER" id="PTHR44757:SF2">
    <property type="entry name" value="BIOFILM ARCHITECTURE MAINTENANCE PROTEIN MBAA"/>
    <property type="match status" value="1"/>
</dbReference>
<dbReference type="PROSITE" id="PS50113">
    <property type="entry name" value="PAC"/>
    <property type="match status" value="1"/>
</dbReference>
<protein>
    <submittedName>
        <fullName evidence="4">EAL domain-containing protein</fullName>
    </submittedName>
</protein>
<dbReference type="Pfam" id="PF00990">
    <property type="entry name" value="GGDEF"/>
    <property type="match status" value="1"/>
</dbReference>
<evidence type="ECO:0000313" key="5">
    <source>
        <dbReference type="Proteomes" id="UP000599523"/>
    </source>
</evidence>
<dbReference type="InterPro" id="IPR000160">
    <property type="entry name" value="GGDEF_dom"/>
</dbReference>
<dbReference type="InterPro" id="IPR000014">
    <property type="entry name" value="PAS"/>
</dbReference>
<dbReference type="SMART" id="SM00052">
    <property type="entry name" value="EAL"/>
    <property type="match status" value="1"/>
</dbReference>
<feature type="domain" description="GGDEF" evidence="3">
    <location>
        <begin position="508"/>
        <end position="641"/>
    </location>
</feature>
<dbReference type="CDD" id="cd00130">
    <property type="entry name" value="PAS"/>
    <property type="match status" value="1"/>
</dbReference>
<dbReference type="SMART" id="SM00086">
    <property type="entry name" value="PAC"/>
    <property type="match status" value="3"/>
</dbReference>
<dbReference type="InterPro" id="IPR043128">
    <property type="entry name" value="Rev_trsase/Diguanyl_cyclase"/>
</dbReference>
<dbReference type="Gene3D" id="3.20.20.450">
    <property type="entry name" value="EAL domain"/>
    <property type="match status" value="1"/>
</dbReference>
<dbReference type="InterPro" id="IPR052155">
    <property type="entry name" value="Biofilm_reg_signaling"/>
</dbReference>
<dbReference type="InterPro" id="IPR001633">
    <property type="entry name" value="EAL_dom"/>
</dbReference>
<proteinExistence type="predicted"/>
<dbReference type="Gene3D" id="3.30.450.20">
    <property type="entry name" value="PAS domain"/>
    <property type="match status" value="3"/>
</dbReference>
<dbReference type="InterPro" id="IPR000700">
    <property type="entry name" value="PAS-assoc_C"/>
</dbReference>
<evidence type="ECO:0000313" key="4">
    <source>
        <dbReference type="EMBL" id="NMG01527.1"/>
    </source>
</evidence>
<dbReference type="PROSITE" id="PS50883">
    <property type="entry name" value="EAL"/>
    <property type="match status" value="1"/>
</dbReference>
<comment type="caution">
    <text evidence="4">The sequence shown here is derived from an EMBL/GenBank/DDBJ whole genome shotgun (WGS) entry which is preliminary data.</text>
</comment>
<dbReference type="InterPro" id="IPR035919">
    <property type="entry name" value="EAL_sf"/>
</dbReference>
<dbReference type="NCBIfam" id="TIGR00229">
    <property type="entry name" value="sensory_box"/>
    <property type="match status" value="1"/>
</dbReference>
<dbReference type="AlphaFoldDB" id="A0A972F5M2"/>
<dbReference type="SMART" id="SM00267">
    <property type="entry name" value="GGDEF"/>
    <property type="match status" value="1"/>
</dbReference>
<dbReference type="SMART" id="SM00091">
    <property type="entry name" value="PAS"/>
    <property type="match status" value="3"/>
</dbReference>
<feature type="domain" description="EAL" evidence="2">
    <location>
        <begin position="650"/>
        <end position="906"/>
    </location>
</feature>
<organism evidence="4 5">
    <name type="scientific">Azoarcus taiwanensis</name>
    <dbReference type="NCBI Taxonomy" id="666964"/>
    <lineage>
        <taxon>Bacteria</taxon>
        <taxon>Pseudomonadati</taxon>
        <taxon>Pseudomonadota</taxon>
        <taxon>Betaproteobacteria</taxon>
        <taxon>Rhodocyclales</taxon>
        <taxon>Zoogloeaceae</taxon>
        <taxon>Azoarcus</taxon>
    </lineage>
</organism>
<sequence>MTWSPGLRILLGIGPDVPASAEALLACFAEPGKLAEFARGRGEGGELRLTPVSGSARCLEIVVAPEQNGCKPPTRFIGVCKNVTELSALEDEYQKQGGYLKGILAHLPQGITVFDETLRLKYWNDSAIEVLALPHEIVVPDVRFEDLIMVPATRGEYGPGDPGELVRQRRELALRFEAHSFERTRPNGRTHLVIGEPMFIDGRIAGFITTYTDITERKKIEREIERQNQILASIIENIPCGVSLFDKDFRLLAYNEELKAVLGLPDELFADQSTTLIDFFEYNARRGEYGEGDPDEIVRQLTERARDPQPHSFERVRPDGRVIHIRGQPLPDGSFVTIYNDITELRRAEARQILADKVFENTPEAIVILSPDKRIVSANPAFTTITGQELESVLDKHFDPSDDPSESALADDAWAIVEGGGSFSGETVGVRADGSRYPRALTMVAVRDRDDGSITHFVAIFIDITERKRQEADIAHLAHHDVLTGLANRFSLQARLEQSLADARRKGNALAVLFLDLDRFKNINDSLGHHHGDALLVEVGKRLTEAVRASDTVARLGGDEFVVVVQDVGSVSDAAHVAGQLMGRLSAPYSVGELELHAIPSIGISMFPCDGETPDTLLRNADAAMYHAKALGRANFQFFTEQLNRAVTERFQLEAKLRKAVASEEFELWYQPLFEPQGDVMAVCAVEALLRWRTIDGELVSPGEFIPLAEETGMIVQIGDWVIAEACRQLEKWHAGGLESLRIAINLSARQLRDKGLPLRVEQLMKQHGLGAGAIEFEITESSVMEEPTQAIAVLDALKASGASLSIDDFGTGYSSLSYLKLFPLDRLKIDRSFVSDIEHDANDAAIVGAAVSLAHNLGLRVVAEGVESATQLERLTHLGCDELQGYHLCRPLPAAAVERFLRDNPAP</sequence>
<dbReference type="InterPro" id="IPR001610">
    <property type="entry name" value="PAC"/>
</dbReference>
<dbReference type="Pfam" id="PF13426">
    <property type="entry name" value="PAS_9"/>
    <property type="match status" value="1"/>
</dbReference>
<dbReference type="Proteomes" id="UP000599523">
    <property type="component" value="Unassembled WGS sequence"/>
</dbReference>
<dbReference type="InterPro" id="IPR029787">
    <property type="entry name" value="Nucleotide_cyclase"/>
</dbReference>
<feature type="domain" description="PAC" evidence="1">
    <location>
        <begin position="423"/>
        <end position="476"/>
    </location>
</feature>
<dbReference type="PROSITE" id="PS50887">
    <property type="entry name" value="GGDEF"/>
    <property type="match status" value="1"/>
</dbReference>
<accession>A0A972F5M2</accession>
<dbReference type="NCBIfam" id="TIGR00254">
    <property type="entry name" value="GGDEF"/>
    <property type="match status" value="1"/>
</dbReference>
<dbReference type="EMBL" id="WTVM01000003">
    <property type="protein sequence ID" value="NMG01527.1"/>
    <property type="molecule type" value="Genomic_DNA"/>
</dbReference>
<dbReference type="CDD" id="cd01949">
    <property type="entry name" value="GGDEF"/>
    <property type="match status" value="1"/>
</dbReference>
<gene>
    <name evidence="4" type="ORF">GPA21_00875</name>
</gene>
<dbReference type="SUPFAM" id="SSF141868">
    <property type="entry name" value="EAL domain-like"/>
    <property type="match status" value="1"/>
</dbReference>
<dbReference type="InterPro" id="IPR035965">
    <property type="entry name" value="PAS-like_dom_sf"/>
</dbReference>
<dbReference type="SUPFAM" id="SSF55785">
    <property type="entry name" value="PYP-like sensor domain (PAS domain)"/>
    <property type="match status" value="3"/>
</dbReference>
<dbReference type="FunFam" id="3.20.20.450:FF:000001">
    <property type="entry name" value="Cyclic di-GMP phosphodiesterase yahA"/>
    <property type="match status" value="1"/>
</dbReference>
<dbReference type="Pfam" id="PF12860">
    <property type="entry name" value="PAS_7"/>
    <property type="match status" value="2"/>
</dbReference>
<name>A0A972F5M2_9RHOO</name>
<dbReference type="Pfam" id="PF00563">
    <property type="entry name" value="EAL"/>
    <property type="match status" value="1"/>
</dbReference>
<dbReference type="Gene3D" id="3.30.70.270">
    <property type="match status" value="1"/>
</dbReference>
<evidence type="ECO:0000259" key="2">
    <source>
        <dbReference type="PROSITE" id="PS50883"/>
    </source>
</evidence>